<protein>
    <submittedName>
        <fullName evidence="1">Uncharacterized protein</fullName>
    </submittedName>
</protein>
<accession>A0A9P5TSZ1</accession>
<evidence type="ECO:0000313" key="2">
    <source>
        <dbReference type="Proteomes" id="UP000724874"/>
    </source>
</evidence>
<gene>
    <name evidence="1" type="ORF">CPB84DRAFT_1765544</name>
</gene>
<organism evidence="1 2">
    <name type="scientific">Gymnopilus junonius</name>
    <name type="common">Spectacular rustgill mushroom</name>
    <name type="synonym">Gymnopilus spectabilis subsp. junonius</name>
    <dbReference type="NCBI Taxonomy" id="109634"/>
    <lineage>
        <taxon>Eukaryota</taxon>
        <taxon>Fungi</taxon>
        <taxon>Dikarya</taxon>
        <taxon>Basidiomycota</taxon>
        <taxon>Agaricomycotina</taxon>
        <taxon>Agaricomycetes</taxon>
        <taxon>Agaricomycetidae</taxon>
        <taxon>Agaricales</taxon>
        <taxon>Agaricineae</taxon>
        <taxon>Hymenogastraceae</taxon>
        <taxon>Gymnopilus</taxon>
    </lineage>
</organism>
<dbReference type="EMBL" id="JADNYJ010000008">
    <property type="protein sequence ID" value="KAF8909805.1"/>
    <property type="molecule type" value="Genomic_DNA"/>
</dbReference>
<reference evidence="1" key="1">
    <citation type="submission" date="2020-11" db="EMBL/GenBank/DDBJ databases">
        <authorList>
            <consortium name="DOE Joint Genome Institute"/>
            <person name="Ahrendt S."/>
            <person name="Riley R."/>
            <person name="Andreopoulos W."/>
            <person name="LaButti K."/>
            <person name="Pangilinan J."/>
            <person name="Ruiz-duenas F.J."/>
            <person name="Barrasa J.M."/>
            <person name="Sanchez-Garcia M."/>
            <person name="Camarero S."/>
            <person name="Miyauchi S."/>
            <person name="Serrano A."/>
            <person name="Linde D."/>
            <person name="Babiker R."/>
            <person name="Drula E."/>
            <person name="Ayuso-Fernandez I."/>
            <person name="Pacheco R."/>
            <person name="Padilla G."/>
            <person name="Ferreira P."/>
            <person name="Barriuso J."/>
            <person name="Kellner H."/>
            <person name="Castanera R."/>
            <person name="Alfaro M."/>
            <person name="Ramirez L."/>
            <person name="Pisabarro A.G."/>
            <person name="Kuo A."/>
            <person name="Tritt A."/>
            <person name="Lipzen A."/>
            <person name="He G."/>
            <person name="Yan M."/>
            <person name="Ng V."/>
            <person name="Cullen D."/>
            <person name="Martin F."/>
            <person name="Rosso M.-N."/>
            <person name="Henrissat B."/>
            <person name="Hibbett D."/>
            <person name="Martinez A.T."/>
            <person name="Grigoriev I.V."/>
        </authorList>
    </citation>
    <scope>NUCLEOTIDE SEQUENCE</scope>
    <source>
        <strain evidence="1">AH 44721</strain>
    </source>
</reference>
<dbReference type="Proteomes" id="UP000724874">
    <property type="component" value="Unassembled WGS sequence"/>
</dbReference>
<name>A0A9P5TSZ1_GYMJU</name>
<sequence length="134" mass="15149">MSGSRTWANAGTFLRHLLPRTGYSISSQAREIVNPMILGEVNQRWRRISRGLGSLRAKLYISYPVSRHADLAKPWLSLAAASPLTLVVTASVEGDFGIMGRLLDLFLSYYDAWHMIDFRLSPEFHSLLLKQMPD</sequence>
<keyword evidence="2" id="KW-1185">Reference proteome</keyword>
<proteinExistence type="predicted"/>
<dbReference type="AlphaFoldDB" id="A0A9P5TSZ1"/>
<evidence type="ECO:0000313" key="1">
    <source>
        <dbReference type="EMBL" id="KAF8909805.1"/>
    </source>
</evidence>
<dbReference type="OrthoDB" id="3071018at2759"/>
<comment type="caution">
    <text evidence="1">The sequence shown here is derived from an EMBL/GenBank/DDBJ whole genome shotgun (WGS) entry which is preliminary data.</text>
</comment>